<dbReference type="InterPro" id="IPR011050">
    <property type="entry name" value="Pectin_lyase_fold/virulence"/>
</dbReference>
<feature type="domain" description="Right handed beta helix" evidence="3">
    <location>
        <begin position="346"/>
        <end position="515"/>
    </location>
</feature>
<dbReference type="Gene3D" id="2.160.20.10">
    <property type="entry name" value="Single-stranded right-handed beta-helix, Pectin lyase-like"/>
    <property type="match status" value="3"/>
</dbReference>
<feature type="compositionally biased region" description="Low complexity" evidence="1">
    <location>
        <begin position="31"/>
        <end position="48"/>
    </location>
</feature>
<dbReference type="OrthoDB" id="9765222at2"/>
<protein>
    <submittedName>
        <fullName evidence="4">Parallel beta-helix repeat protein</fullName>
    </submittedName>
</protein>
<dbReference type="RefSeq" id="WP_132648240.1">
    <property type="nucleotide sequence ID" value="NZ_CP181386.1"/>
</dbReference>
<dbReference type="AlphaFoldDB" id="A0A4R2MP55"/>
<evidence type="ECO:0000313" key="5">
    <source>
        <dbReference type="Proteomes" id="UP000295106"/>
    </source>
</evidence>
<dbReference type="SUPFAM" id="SSF51126">
    <property type="entry name" value="Pectin lyase-like"/>
    <property type="match status" value="1"/>
</dbReference>
<evidence type="ECO:0000259" key="3">
    <source>
        <dbReference type="Pfam" id="PF13229"/>
    </source>
</evidence>
<comment type="caution">
    <text evidence="4">The sequence shown here is derived from an EMBL/GenBank/DDBJ whole genome shotgun (WGS) entry which is preliminary data.</text>
</comment>
<dbReference type="SUPFAM" id="SSF49785">
    <property type="entry name" value="Galactose-binding domain-like"/>
    <property type="match status" value="1"/>
</dbReference>
<dbReference type="InterPro" id="IPR008979">
    <property type="entry name" value="Galactose-bd-like_sf"/>
</dbReference>
<evidence type="ECO:0000313" key="4">
    <source>
        <dbReference type="EMBL" id="TCP01113.1"/>
    </source>
</evidence>
<dbReference type="Proteomes" id="UP000295106">
    <property type="component" value="Unassembled WGS sequence"/>
</dbReference>
<organism evidence="4 5">
    <name type="scientific">Rubrivivax gelatinosus</name>
    <name type="common">Rhodocyclus gelatinosus</name>
    <name type="synonym">Rhodopseudomonas gelatinosa</name>
    <dbReference type="NCBI Taxonomy" id="28068"/>
    <lineage>
        <taxon>Bacteria</taxon>
        <taxon>Pseudomonadati</taxon>
        <taxon>Pseudomonadota</taxon>
        <taxon>Betaproteobacteria</taxon>
        <taxon>Burkholderiales</taxon>
        <taxon>Sphaerotilaceae</taxon>
        <taxon>Rubrivivax</taxon>
    </lineage>
</organism>
<gene>
    <name evidence="4" type="ORF">EV684_11043</name>
</gene>
<dbReference type="InterPro" id="IPR012334">
    <property type="entry name" value="Pectin_lyas_fold"/>
</dbReference>
<reference evidence="4 5" key="1">
    <citation type="submission" date="2019-03" db="EMBL/GenBank/DDBJ databases">
        <title>Genomic Encyclopedia of Type Strains, Phase IV (KMG-IV): sequencing the most valuable type-strain genomes for metagenomic binning, comparative biology and taxonomic classification.</title>
        <authorList>
            <person name="Goeker M."/>
        </authorList>
    </citation>
    <scope>NUCLEOTIDE SEQUENCE [LARGE SCALE GENOMIC DNA]</scope>
    <source>
        <strain evidence="4 5">DSM 1709</strain>
    </source>
</reference>
<feature type="chain" id="PRO_5020185140" evidence="2">
    <location>
        <begin position="22"/>
        <end position="952"/>
    </location>
</feature>
<feature type="region of interest" description="Disordered" evidence="1">
    <location>
        <begin position="24"/>
        <end position="58"/>
    </location>
</feature>
<dbReference type="InterPro" id="IPR039448">
    <property type="entry name" value="Beta_helix"/>
</dbReference>
<dbReference type="Pfam" id="PF13229">
    <property type="entry name" value="Beta_helix"/>
    <property type="match status" value="1"/>
</dbReference>
<dbReference type="InterPro" id="IPR006626">
    <property type="entry name" value="PbH1"/>
</dbReference>
<dbReference type="SMART" id="SM00710">
    <property type="entry name" value="PbH1"/>
    <property type="match status" value="8"/>
</dbReference>
<sequence length="952" mass="98819">MNTQSSRGLAALSPLVLALLAACGGGGGGEAEPSSEAATPAPEAAAPQPAAPEPAADDTTLDKTYGAVIADTAVIAGEGTGRVFYVDARSGKDANDGLSQTSAGSGKGPWQTLAKVNASVQPGDTVRLACGSSWNETLRPAKSGSSAARITFASYPAGCSTPAAIDGANYIATSAWTRHAGKVYKTTLALKPTQLLSTAGAMTWAHHPNRGFDASAPNSVYLRNAADANSVVSGGRTGSTFVTTGSDLVLPSGASIAAGTTIRIRPNAWSMDETTVASVSGTRLTLSAATSYPVKKGWGFYLAGQMWMLDSAGEWYWDPLTKVLYAWMPDSGSPAANMRATTREVGINLDSLAYVTIDGVNLRNTGTAVSARSAKYVVLRNMRIEDIAGIGIDVYNAVGASVTSNVIARTERDGIAGTGSQNLTISGNRVVQAGVLMSGSTVLSLPRRTLGGISAGTGAVITQNTVADTGYNGITFASATQASYNTVTGACTTLDDGAGIYTSGSGNNSTIEGNVVTDVRGAPDGKGSSTVVSEAKGIYLDEHTTGVLVKGNTVVNADHGLKVHISSHNHLVGNTLYGNRRSQIMFHENENSTRASGDVYDNVVQGNRVVPTSSDATGFLHETTIANTTLFAQYDANVYYDRLYSRIGTEKTPSSVVEYGIGAWQAATYPDGSARGQDQTAIAASSVNYATARIAGATLVPNGKLASSLDGWAAYNDGSPKGTLTRESCERGFCARYVAGGTPGLVSTPYFSVTKDQWYRISVDVQGAYDGQILNLVLRRGGGGSNGYEPLSALYAYVPISRGWTRLSYTVKVTQSVQANDPVTLDRGARIDFAQIQPGQTLSIANVEMVPVTLSEASSRTEILVNTTGSDASLECPTTSSAPTLCGQFFRLGDNAAVTWPRVLGPRSSEVIFTLDRSLIDSDRDGIADSQDLCTDTGTGSSVNASGCSLSQ</sequence>
<keyword evidence="2" id="KW-0732">Signal</keyword>
<feature type="signal peptide" evidence="2">
    <location>
        <begin position="1"/>
        <end position="21"/>
    </location>
</feature>
<accession>A0A4R2MP55</accession>
<dbReference type="Gene3D" id="2.60.120.260">
    <property type="entry name" value="Galactose-binding domain-like"/>
    <property type="match status" value="1"/>
</dbReference>
<dbReference type="PROSITE" id="PS51257">
    <property type="entry name" value="PROKAR_LIPOPROTEIN"/>
    <property type="match status" value="1"/>
</dbReference>
<dbReference type="GeneID" id="99686534"/>
<name>A0A4R2MP55_RUBGE</name>
<evidence type="ECO:0000256" key="1">
    <source>
        <dbReference type="SAM" id="MobiDB-lite"/>
    </source>
</evidence>
<proteinExistence type="predicted"/>
<evidence type="ECO:0000256" key="2">
    <source>
        <dbReference type="SAM" id="SignalP"/>
    </source>
</evidence>
<dbReference type="EMBL" id="SLXD01000010">
    <property type="protein sequence ID" value="TCP01113.1"/>
    <property type="molecule type" value="Genomic_DNA"/>
</dbReference>